<keyword evidence="4" id="KW-0347">Helicase</keyword>
<dbReference type="PANTHER" id="PTHR43788:SF8">
    <property type="entry name" value="DNA-BINDING PROTEIN SMUBP-2"/>
    <property type="match status" value="1"/>
</dbReference>
<keyword evidence="3" id="KW-0378">Hydrolase</keyword>
<keyword evidence="5" id="KW-0067">ATP-binding</keyword>
<dbReference type="Pfam" id="PF13091">
    <property type="entry name" value="PLDc_2"/>
    <property type="match status" value="1"/>
</dbReference>
<gene>
    <name evidence="7" type="ORF">MA04_00680</name>
</gene>
<dbReference type="InterPro" id="IPR041679">
    <property type="entry name" value="DNA2/NAM7-like_C"/>
</dbReference>
<dbReference type="InterPro" id="IPR001736">
    <property type="entry name" value="PLipase_D/transphosphatidylase"/>
</dbReference>
<dbReference type="InterPro" id="IPR016834">
    <property type="entry name" value="UCP026306"/>
</dbReference>
<evidence type="ECO:0000256" key="2">
    <source>
        <dbReference type="ARBA" id="ARBA00022741"/>
    </source>
</evidence>
<dbReference type="InterPro" id="IPR041677">
    <property type="entry name" value="DNA2/NAM7_AAA_11"/>
</dbReference>
<accession>A0ABT2QV27</accession>
<dbReference type="SUPFAM" id="SSF52540">
    <property type="entry name" value="P-loop containing nucleoside triphosphate hydrolases"/>
    <property type="match status" value="1"/>
</dbReference>
<dbReference type="Gene3D" id="3.30.870.10">
    <property type="entry name" value="Endonuclease Chain A"/>
    <property type="match status" value="1"/>
</dbReference>
<keyword evidence="8" id="KW-1185">Reference proteome</keyword>
<dbReference type="InterPro" id="IPR025202">
    <property type="entry name" value="PLD-like_dom"/>
</dbReference>
<sequence>MDKEEGEGMSQAESPQPTVRQWLRYWRNSLADAESGRGALTKKALGQTDYLERTVYRDGRLPSDHPVLQKLFAEEEESTQVVRVALRPAVYKVLQEHGTKKRALYPDVITPLICGLWVARDGRLIPAEPPVIPRDLLAPQADDRFTLADVAEQDVFLSKHEPRVWSESQALALLEDSALEAHGECWQPYYDLSQRLFDTLCPKDLLKEVFVSANEARISRVDDQLGAATHIVKLYDWLSTTDQALPLLENYALSNIESYQSCVKPLPGMTHRLGHANTQYPLAIAQRDALAQVMAMAEGEVLAVNGPPGTGKTTFVLSAVASLWVKAALDEAEPPLIVAASTNNQAVTNVLEAFAKEFEETQDAFGGRWLPDITSYGGYYCARSREGEASKHYQTPSFYREIESPEYHERAEMAFLQRARQALDDETLTRVDTVRSRLHLRLNERQSQLRDLYQYWTTRATLQAKLAEKLGDAPEEMLAREQSVVAALQGEFEGIEADLKRWQRFCADEPMWLSLLAVLPPVAKKRRMRRELFISEHLSVEGRRLIEQSPLADSTEVALKAWLGQQREVLNQKQGFIAECQQSVQEIEQLTSRLQTAYQALGLDTLPTSFDAFDQALDTTLRFQLFQLAVHYWEARWLEACAERADELAEQTAKGKEKPGLSKVRPRWRRRMMLTPCIVSTLHSLPSHMTHSVFEGEDQFRDDYLINEIDLLIVDEAGQAGPDVAGASMALATRLLAIGDVHQIKPVATQSQTVDVGNLVHQGLLTAIDEYEGLRESGRSVVDGSVMRIAQMASRYHYLEQAEPGMFLREHRRCLNDIIAYCNDLCYRGLLQPLRDRPAIDADLPPFGYVHVDGRAETPPSGSRINRLEAITVAEWLADQRERLETVHGKPLEQIVGVVTPFKAQANLIEQECLSRDIRVGGGNEEMTVGTVHALQGAERPVVLFSAVYSRHDDGSFIDNDPSILNVAVSRAKDSFLVFGDMDVIGTAARGTPRYLLGRYLFSHEHNELLFTASAARPDLLALCQKPRLINNAEAHDQCIKDLLERVRAEIAVVSPWISLDRLEESGLLVALEKAAARGVDITVYADHHFNTTSGNQTDAQKTSRFERCCEALAERGMTVKVVSQVHSKLIMADDDFLCVGSYNWASAVREGKYQNMETSMLYSGDLKAEITLQLDALEARVRQQYPDMA</sequence>
<evidence type="ECO:0000256" key="4">
    <source>
        <dbReference type="ARBA" id="ARBA00022806"/>
    </source>
</evidence>
<keyword evidence="2" id="KW-0547">Nucleotide-binding</keyword>
<reference evidence="7" key="1">
    <citation type="submission" date="2012-09" db="EMBL/GenBank/DDBJ databases">
        <title>Genome Sequence of alkane-degrading Bacterium Alcanivorax balearicus MACL04.</title>
        <authorList>
            <person name="Lai Q."/>
            <person name="Shao Z."/>
        </authorList>
    </citation>
    <scope>NUCLEOTIDE SEQUENCE</scope>
    <source>
        <strain evidence="7">MACL04</strain>
    </source>
</reference>
<evidence type="ECO:0000313" key="7">
    <source>
        <dbReference type="EMBL" id="MCU5781380.1"/>
    </source>
</evidence>
<dbReference type="Pfam" id="PF13087">
    <property type="entry name" value="AAA_12"/>
    <property type="match status" value="1"/>
</dbReference>
<dbReference type="EMBL" id="ARXS01000002">
    <property type="protein sequence ID" value="MCU5781380.1"/>
    <property type="molecule type" value="Genomic_DNA"/>
</dbReference>
<evidence type="ECO:0000259" key="6">
    <source>
        <dbReference type="PROSITE" id="PS50035"/>
    </source>
</evidence>
<organism evidence="7 8">
    <name type="scientific">Alloalcanivorax balearicus MACL04</name>
    <dbReference type="NCBI Taxonomy" id="1177182"/>
    <lineage>
        <taxon>Bacteria</taxon>
        <taxon>Pseudomonadati</taxon>
        <taxon>Pseudomonadota</taxon>
        <taxon>Gammaproteobacteria</taxon>
        <taxon>Oceanospirillales</taxon>
        <taxon>Alcanivoracaceae</taxon>
        <taxon>Alloalcanivorax</taxon>
    </lineage>
</organism>
<evidence type="ECO:0000313" key="8">
    <source>
        <dbReference type="Proteomes" id="UP001064106"/>
    </source>
</evidence>
<name>A0ABT2QV27_9GAMM</name>
<comment type="caution">
    <text evidence="7">The sequence shown here is derived from an EMBL/GenBank/DDBJ whole genome shotgun (WGS) entry which is preliminary data.</text>
</comment>
<dbReference type="PANTHER" id="PTHR43788">
    <property type="entry name" value="DNA2/NAM7 HELICASE FAMILY MEMBER"/>
    <property type="match status" value="1"/>
</dbReference>
<dbReference type="InterPro" id="IPR047187">
    <property type="entry name" value="SF1_C_Upf1"/>
</dbReference>
<evidence type="ECO:0000256" key="1">
    <source>
        <dbReference type="ARBA" id="ARBA00007913"/>
    </source>
</evidence>
<evidence type="ECO:0000256" key="3">
    <source>
        <dbReference type="ARBA" id="ARBA00022801"/>
    </source>
</evidence>
<protein>
    <submittedName>
        <fullName evidence="7">Phospholipase D/transphosphatidylase</fullName>
    </submittedName>
</protein>
<dbReference type="RefSeq" id="WP_262459448.1">
    <property type="nucleotide sequence ID" value="NZ_ARXS01000002.1"/>
</dbReference>
<dbReference type="Pfam" id="PF13086">
    <property type="entry name" value="AAA_11"/>
    <property type="match status" value="1"/>
</dbReference>
<proteinExistence type="inferred from homology"/>
<dbReference type="Gene3D" id="3.40.50.300">
    <property type="entry name" value="P-loop containing nucleotide triphosphate hydrolases"/>
    <property type="match status" value="3"/>
</dbReference>
<dbReference type="CDD" id="cd18808">
    <property type="entry name" value="SF1_C_Upf1"/>
    <property type="match status" value="1"/>
</dbReference>
<dbReference type="InterPro" id="IPR050534">
    <property type="entry name" value="Coronavir_polyprotein_1ab"/>
</dbReference>
<comment type="similarity">
    <text evidence="1">Belongs to the DNA2/NAM7 helicase family.</text>
</comment>
<dbReference type="Proteomes" id="UP001064106">
    <property type="component" value="Unassembled WGS sequence"/>
</dbReference>
<dbReference type="PROSITE" id="PS50035">
    <property type="entry name" value="PLD"/>
    <property type="match status" value="1"/>
</dbReference>
<dbReference type="InterPro" id="IPR027417">
    <property type="entry name" value="P-loop_NTPase"/>
</dbReference>
<evidence type="ECO:0000256" key="5">
    <source>
        <dbReference type="ARBA" id="ARBA00022840"/>
    </source>
</evidence>
<feature type="domain" description="PLD phosphodiesterase" evidence="6">
    <location>
        <begin position="1122"/>
        <end position="1149"/>
    </location>
</feature>
<dbReference type="PIRSF" id="PIRSF026306">
    <property type="entry name" value="UCP026306"/>
    <property type="match status" value="1"/>
</dbReference>
<dbReference type="SUPFAM" id="SSF56024">
    <property type="entry name" value="Phospholipase D/nuclease"/>
    <property type="match status" value="1"/>
</dbReference>